<dbReference type="AlphaFoldDB" id="A0A4Y2JTQ7"/>
<organism evidence="2 3">
    <name type="scientific">Araneus ventricosus</name>
    <name type="common">Orbweaver spider</name>
    <name type="synonym">Epeira ventricosa</name>
    <dbReference type="NCBI Taxonomy" id="182803"/>
    <lineage>
        <taxon>Eukaryota</taxon>
        <taxon>Metazoa</taxon>
        <taxon>Ecdysozoa</taxon>
        <taxon>Arthropoda</taxon>
        <taxon>Chelicerata</taxon>
        <taxon>Arachnida</taxon>
        <taxon>Araneae</taxon>
        <taxon>Araneomorphae</taxon>
        <taxon>Entelegynae</taxon>
        <taxon>Araneoidea</taxon>
        <taxon>Araneidae</taxon>
        <taxon>Araneus</taxon>
    </lineage>
</organism>
<gene>
    <name evidence="2" type="ORF">AVEN_217336_1</name>
</gene>
<keyword evidence="3" id="KW-1185">Reference proteome</keyword>
<proteinExistence type="predicted"/>
<evidence type="ECO:0000313" key="3">
    <source>
        <dbReference type="Proteomes" id="UP000499080"/>
    </source>
</evidence>
<evidence type="ECO:0000313" key="2">
    <source>
        <dbReference type="EMBL" id="GBM93334.1"/>
    </source>
</evidence>
<feature type="region of interest" description="Disordered" evidence="1">
    <location>
        <begin position="1"/>
        <end position="30"/>
    </location>
</feature>
<dbReference type="Proteomes" id="UP000499080">
    <property type="component" value="Unassembled WGS sequence"/>
</dbReference>
<comment type="caution">
    <text evidence="2">The sequence shown here is derived from an EMBL/GenBank/DDBJ whole genome shotgun (WGS) entry which is preliminary data.</text>
</comment>
<name>A0A4Y2JTQ7_ARAVE</name>
<sequence length="101" mass="11760">MDSKMQVKKTSVTEGTRCRQPGNKKAKERKSSRLNVFIYSAGDKIFKLPQAGSQLRRVRHDEYRQHGGPSRSPNLLIRFRYNRTSAITDVCNHLRIKTHNY</sequence>
<evidence type="ECO:0000256" key="1">
    <source>
        <dbReference type="SAM" id="MobiDB-lite"/>
    </source>
</evidence>
<reference evidence="2 3" key="1">
    <citation type="journal article" date="2019" name="Sci. Rep.">
        <title>Orb-weaving spider Araneus ventricosus genome elucidates the spidroin gene catalogue.</title>
        <authorList>
            <person name="Kono N."/>
            <person name="Nakamura H."/>
            <person name="Ohtoshi R."/>
            <person name="Moran D.A.P."/>
            <person name="Shinohara A."/>
            <person name="Yoshida Y."/>
            <person name="Fujiwara M."/>
            <person name="Mori M."/>
            <person name="Tomita M."/>
            <person name="Arakawa K."/>
        </authorList>
    </citation>
    <scope>NUCLEOTIDE SEQUENCE [LARGE SCALE GENOMIC DNA]</scope>
</reference>
<protein>
    <submittedName>
        <fullName evidence="2">Uncharacterized protein</fullName>
    </submittedName>
</protein>
<dbReference type="EMBL" id="BGPR01003866">
    <property type="protein sequence ID" value="GBM93334.1"/>
    <property type="molecule type" value="Genomic_DNA"/>
</dbReference>
<accession>A0A4Y2JTQ7</accession>